<proteinExistence type="inferred from homology"/>
<reference evidence="3 4" key="1">
    <citation type="submission" date="2019-09" db="EMBL/GenBank/DDBJ databases">
        <title>Bird 10,000 Genomes (B10K) Project - Family phase.</title>
        <authorList>
            <person name="Zhang G."/>
        </authorList>
    </citation>
    <scope>NUCLEOTIDE SEQUENCE [LARGE SCALE GENOMIC DNA]</scope>
    <source>
        <strain evidence="3">B10K-DU-012-37</strain>
    </source>
</reference>
<accession>A0A7K6AEM1</accession>
<dbReference type="GO" id="GO:0030527">
    <property type="term" value="F:structural constituent of chromatin"/>
    <property type="evidence" value="ECO:0007669"/>
    <property type="project" value="InterPro"/>
</dbReference>
<dbReference type="Gene3D" id="1.10.20.10">
    <property type="entry name" value="Histone, subunit A"/>
    <property type="match status" value="1"/>
</dbReference>
<dbReference type="EMBL" id="VZRI01000071">
    <property type="protein sequence ID" value="NWU88472.1"/>
    <property type="molecule type" value="Genomic_DNA"/>
</dbReference>
<feature type="domain" description="Core Histone H2A/H2B/H3" evidence="2">
    <location>
        <begin position="21"/>
        <end position="88"/>
    </location>
</feature>
<dbReference type="PRINTS" id="PR00622">
    <property type="entry name" value="HISTONEH3"/>
</dbReference>
<dbReference type="InterPro" id="IPR000164">
    <property type="entry name" value="Histone_H3/CENP-A"/>
</dbReference>
<dbReference type="Proteomes" id="UP000544127">
    <property type="component" value="Unassembled WGS sequence"/>
</dbReference>
<dbReference type="AlphaFoldDB" id="A0A7K6AEM1"/>
<comment type="caution">
    <text evidence="3">The sequence shown here is derived from an EMBL/GenBank/DDBJ whole genome shotgun (WGS) entry which is preliminary data.</text>
</comment>
<name>A0A7K6AEM1_UPUEP</name>
<comment type="similarity">
    <text evidence="1">Belongs to the histone H3 family.</text>
</comment>
<dbReference type="InterPro" id="IPR007125">
    <property type="entry name" value="H2A/H2B/H3"/>
</dbReference>
<protein>
    <submittedName>
        <fullName evidence="3">H3 protein</fullName>
    </submittedName>
</protein>
<dbReference type="PANTHER" id="PTHR11426">
    <property type="entry name" value="HISTONE H3"/>
    <property type="match status" value="1"/>
</dbReference>
<keyword evidence="4" id="KW-1185">Reference proteome</keyword>
<dbReference type="GO" id="GO:0003677">
    <property type="term" value="F:DNA binding"/>
    <property type="evidence" value="ECO:0007669"/>
    <property type="project" value="InterPro"/>
</dbReference>
<gene>
    <name evidence="3" type="primary">His2</name>
    <name evidence="3" type="ORF">UPUEPO_R14836</name>
</gene>
<organism evidence="3 4">
    <name type="scientific">Upupa epops</name>
    <name type="common">Eurasian hoopoe</name>
    <dbReference type="NCBI Taxonomy" id="57439"/>
    <lineage>
        <taxon>Eukaryota</taxon>
        <taxon>Metazoa</taxon>
        <taxon>Chordata</taxon>
        <taxon>Craniata</taxon>
        <taxon>Vertebrata</taxon>
        <taxon>Euteleostomi</taxon>
        <taxon>Archelosauria</taxon>
        <taxon>Archosauria</taxon>
        <taxon>Dinosauria</taxon>
        <taxon>Saurischia</taxon>
        <taxon>Theropoda</taxon>
        <taxon>Coelurosauria</taxon>
        <taxon>Aves</taxon>
        <taxon>Neognathae</taxon>
        <taxon>Neoaves</taxon>
        <taxon>Telluraves</taxon>
        <taxon>Coraciimorphae</taxon>
        <taxon>Bucerotiformes</taxon>
        <taxon>Upupidae</taxon>
        <taxon>Upupa</taxon>
    </lineage>
</organism>
<dbReference type="Pfam" id="PF00125">
    <property type="entry name" value="Histone"/>
    <property type="match status" value="1"/>
</dbReference>
<dbReference type="InterPro" id="IPR009072">
    <property type="entry name" value="Histone-fold"/>
</dbReference>
<evidence type="ECO:0000313" key="4">
    <source>
        <dbReference type="Proteomes" id="UP000544127"/>
    </source>
</evidence>
<sequence length="93" mass="10328">KKQPPTLWKKLLRGRKKPPGLLPSAAFQRLVRSLLSSRGFSMQGPAVAALREGCEAQLVALLEDWRLCALHAKRTALQVADVKLARCLQGKRE</sequence>
<feature type="non-terminal residue" evidence="3">
    <location>
        <position position="1"/>
    </location>
</feature>
<evidence type="ECO:0000259" key="2">
    <source>
        <dbReference type="Pfam" id="PF00125"/>
    </source>
</evidence>
<dbReference type="SUPFAM" id="SSF47113">
    <property type="entry name" value="Histone-fold"/>
    <property type="match status" value="1"/>
</dbReference>
<dbReference type="GO" id="GO:0046982">
    <property type="term" value="F:protein heterodimerization activity"/>
    <property type="evidence" value="ECO:0007669"/>
    <property type="project" value="InterPro"/>
</dbReference>
<evidence type="ECO:0000313" key="3">
    <source>
        <dbReference type="EMBL" id="NWU88472.1"/>
    </source>
</evidence>
<evidence type="ECO:0000256" key="1">
    <source>
        <dbReference type="ARBA" id="ARBA00010343"/>
    </source>
</evidence>
<dbReference type="GO" id="GO:0000786">
    <property type="term" value="C:nucleosome"/>
    <property type="evidence" value="ECO:0007669"/>
    <property type="project" value="InterPro"/>
</dbReference>
<dbReference type="OrthoDB" id="9396507at2759"/>
<feature type="non-terminal residue" evidence="3">
    <location>
        <position position="93"/>
    </location>
</feature>
<dbReference type="SMART" id="SM00428">
    <property type="entry name" value="H3"/>
    <property type="match status" value="1"/>
</dbReference>